<organism evidence="2 3">
    <name type="scientific">Cellulophaga lytica (strain ATCC 23178 / DSM 7489 / JCM 8516 / NBRC 14961 / NCIMB 1423 / VKM B-1433 / Cy l20)</name>
    <dbReference type="NCBI Taxonomy" id="867900"/>
    <lineage>
        <taxon>Bacteria</taxon>
        <taxon>Pseudomonadati</taxon>
        <taxon>Bacteroidota</taxon>
        <taxon>Flavobacteriia</taxon>
        <taxon>Flavobacteriales</taxon>
        <taxon>Flavobacteriaceae</taxon>
        <taxon>Cellulophaga</taxon>
    </lineage>
</organism>
<keyword evidence="3" id="KW-1185">Reference proteome</keyword>
<evidence type="ECO:0000313" key="2">
    <source>
        <dbReference type="EMBL" id="ADY29184.1"/>
    </source>
</evidence>
<dbReference type="PANTHER" id="PTHR12526">
    <property type="entry name" value="GLYCOSYLTRANSFERASE"/>
    <property type="match status" value="1"/>
</dbReference>
<feature type="domain" description="Glycosyl transferase family 1" evidence="1">
    <location>
        <begin position="178"/>
        <end position="333"/>
    </location>
</feature>
<gene>
    <name evidence="2" type="ordered locus">Celly_1358</name>
</gene>
<dbReference type="STRING" id="867900.Celly_1358"/>
<protein>
    <submittedName>
        <fullName evidence="2">Glycosyl transferase group 1</fullName>
    </submittedName>
</protein>
<dbReference type="eggNOG" id="COG0438">
    <property type="taxonomic scope" value="Bacteria"/>
</dbReference>
<dbReference type="Proteomes" id="UP000007487">
    <property type="component" value="Chromosome"/>
</dbReference>
<dbReference type="KEGG" id="cly:Celly_1358"/>
<reference evidence="2 3" key="1">
    <citation type="journal article" date="2011" name="Stand. Genomic Sci.">
        <title>Complete genome sequence of Cellulophaga lytica type strain (LIM- 21).</title>
        <authorList>
            <person name="Pati A."/>
            <person name="Abt B."/>
            <person name="Teshima H."/>
            <person name="Nolan M."/>
            <person name="Lapidus A."/>
            <person name="Lucas S."/>
            <person name="Hammon N."/>
            <person name="Deshpande S."/>
            <person name="Cheng J.F."/>
            <person name="Tapia R."/>
            <person name="Han C."/>
            <person name="Goodwin L."/>
            <person name="Pitluck S."/>
            <person name="Liolios K."/>
            <person name="Pagani I."/>
            <person name="Mavromatis K."/>
            <person name="Ovchinikova G."/>
            <person name="Chen A."/>
            <person name="Palaniappan K."/>
            <person name="Land M."/>
            <person name="Hauser L."/>
            <person name="Jeffries C.D."/>
            <person name="Detter J.C."/>
            <person name="Brambilla E.M."/>
            <person name="Kannan K.P."/>
            <person name="Rohde M."/>
            <person name="Spring S."/>
            <person name="Goker M."/>
            <person name="Woyke T."/>
            <person name="Bristow J."/>
            <person name="Eisen J.A."/>
            <person name="Markowitz V."/>
            <person name="Hugenholtz P."/>
            <person name="Kyrpides N.C."/>
            <person name="Klenk H.P."/>
            <person name="Ivanova N."/>
        </authorList>
    </citation>
    <scope>NUCLEOTIDE SEQUENCE [LARGE SCALE GENOMIC DNA]</scope>
    <source>
        <strain evidence="3">ATCC 23178 / DSM 7489 / JCM 8516 / NBRC 14961 / NCIMB 1423 / VKM B-1433 / Cy l20</strain>
    </source>
</reference>
<dbReference type="Pfam" id="PF00534">
    <property type="entry name" value="Glycos_transf_1"/>
    <property type="match status" value="1"/>
</dbReference>
<proteinExistence type="predicted"/>
<keyword evidence="2" id="KW-0808">Transferase</keyword>
<dbReference type="SUPFAM" id="SSF53756">
    <property type="entry name" value="UDP-Glycosyltransferase/glycogen phosphorylase"/>
    <property type="match status" value="1"/>
</dbReference>
<sequence>MFVHMRCLEMLKQGVEIVVYVPSTIAHTYVYEGITVNCLPSKDIIKHLTNKDKLYLHLLNIYPFSKKNGWIIYKHILDKHIPAVFYVHGSEVQKYGSRIFEFRYRIKDFLIWLKKDFLVIPKMKVFVKTALKRENIKFIYPSIWMKEDMEVNLGVAIPYFKIIPNGIDVDLFSYQETYENRYKMLTLRPLSSKKYAVDIAIKIMSFLPNNYTLDIYGKGFYKKQYLEQIKALKLEDRIKINSSFIDRNDLNSFFSKYGVFLCPTRMDAQGVTMCEAMATGLLTVSSLNTAIPEFITHLDNGIIGNNLEAIAKNIIDNTESMEKYKNITIRARKSMENIAIHKTVAREIEVFCKL</sequence>
<evidence type="ECO:0000259" key="1">
    <source>
        <dbReference type="Pfam" id="PF00534"/>
    </source>
</evidence>
<name>F0RHE4_CELLC</name>
<dbReference type="EMBL" id="CP002534">
    <property type="protein sequence ID" value="ADY29184.1"/>
    <property type="molecule type" value="Genomic_DNA"/>
</dbReference>
<evidence type="ECO:0000313" key="3">
    <source>
        <dbReference type="Proteomes" id="UP000007487"/>
    </source>
</evidence>
<dbReference type="GO" id="GO:0016757">
    <property type="term" value="F:glycosyltransferase activity"/>
    <property type="evidence" value="ECO:0007669"/>
    <property type="project" value="InterPro"/>
</dbReference>
<dbReference type="Gene3D" id="3.40.50.2000">
    <property type="entry name" value="Glycogen Phosphorylase B"/>
    <property type="match status" value="2"/>
</dbReference>
<dbReference type="CDD" id="cd03801">
    <property type="entry name" value="GT4_PimA-like"/>
    <property type="match status" value="1"/>
</dbReference>
<dbReference type="AlphaFoldDB" id="F0RHE4"/>
<dbReference type="PANTHER" id="PTHR12526:SF630">
    <property type="entry name" value="GLYCOSYLTRANSFERASE"/>
    <property type="match status" value="1"/>
</dbReference>
<dbReference type="HOGENOM" id="CLU_040522_0_0_10"/>
<dbReference type="InterPro" id="IPR001296">
    <property type="entry name" value="Glyco_trans_1"/>
</dbReference>
<accession>F0RHE4</accession>